<evidence type="ECO:0000259" key="1">
    <source>
        <dbReference type="Pfam" id="PF13960"/>
    </source>
</evidence>
<comment type="caution">
    <text evidence="2">The sequence shown here is derived from an EMBL/GenBank/DDBJ whole genome shotgun (WGS) entry which is preliminary data.</text>
</comment>
<reference evidence="3" key="1">
    <citation type="journal article" date="2019" name="Nat. Commun.">
        <title>The genome of broomcorn millet.</title>
        <authorList>
            <person name="Zou C."/>
            <person name="Miki D."/>
            <person name="Li D."/>
            <person name="Tang Q."/>
            <person name="Xiao L."/>
            <person name="Rajput S."/>
            <person name="Deng P."/>
            <person name="Jia W."/>
            <person name="Huang R."/>
            <person name="Zhang M."/>
            <person name="Sun Y."/>
            <person name="Hu J."/>
            <person name="Fu X."/>
            <person name="Schnable P.S."/>
            <person name="Li F."/>
            <person name="Zhang H."/>
            <person name="Feng B."/>
            <person name="Zhu X."/>
            <person name="Liu R."/>
            <person name="Schnable J.C."/>
            <person name="Zhu J.-K."/>
            <person name="Zhang H."/>
        </authorList>
    </citation>
    <scope>NUCLEOTIDE SEQUENCE [LARGE SCALE GENOMIC DNA]</scope>
</reference>
<dbReference type="Pfam" id="PF13960">
    <property type="entry name" value="DUF4218"/>
    <property type="match status" value="1"/>
</dbReference>
<protein>
    <submittedName>
        <fullName evidence="2">Polyprotein</fullName>
    </submittedName>
</protein>
<evidence type="ECO:0000313" key="2">
    <source>
        <dbReference type="EMBL" id="RLN34692.1"/>
    </source>
</evidence>
<organism evidence="2 3">
    <name type="scientific">Panicum miliaceum</name>
    <name type="common">Proso millet</name>
    <name type="synonym">Broomcorn millet</name>
    <dbReference type="NCBI Taxonomy" id="4540"/>
    <lineage>
        <taxon>Eukaryota</taxon>
        <taxon>Viridiplantae</taxon>
        <taxon>Streptophyta</taxon>
        <taxon>Embryophyta</taxon>
        <taxon>Tracheophyta</taxon>
        <taxon>Spermatophyta</taxon>
        <taxon>Magnoliopsida</taxon>
        <taxon>Liliopsida</taxon>
        <taxon>Poales</taxon>
        <taxon>Poaceae</taxon>
        <taxon>PACMAD clade</taxon>
        <taxon>Panicoideae</taxon>
        <taxon>Panicodae</taxon>
        <taxon>Paniceae</taxon>
        <taxon>Panicinae</taxon>
        <taxon>Panicum</taxon>
        <taxon>Panicum sect. Panicum</taxon>
    </lineage>
</organism>
<dbReference type="InterPro" id="IPR025452">
    <property type="entry name" value="DUF4218"/>
</dbReference>
<dbReference type="Proteomes" id="UP000275267">
    <property type="component" value="Unassembled WGS sequence"/>
</dbReference>
<keyword evidence="3" id="KW-1185">Reference proteome</keyword>
<sequence length="160" mass="18619">MVFQPSFFNIMTHLLVHIVKEISILGPVFLHNMFPFERYMAVLKKYVRNRSRPECCISKGYGTEEVIEFCIDFINELSPIGVSMSRHEGRMKGKGTLGKKSNVNIPDKEIRKATFMVLQNSSLVALYIEEHMNIVRSENPGKFKTWITRHHIDTFAIWLK</sequence>
<evidence type="ECO:0000313" key="3">
    <source>
        <dbReference type="Proteomes" id="UP000275267"/>
    </source>
</evidence>
<feature type="domain" description="DUF4218" evidence="1">
    <location>
        <begin position="1"/>
        <end position="77"/>
    </location>
</feature>
<proteinExistence type="predicted"/>
<dbReference type="OrthoDB" id="1933679at2759"/>
<accession>A0A3L6T986</accession>
<dbReference type="AlphaFoldDB" id="A0A3L6T986"/>
<dbReference type="EMBL" id="PQIB02000002">
    <property type="protein sequence ID" value="RLN34692.1"/>
    <property type="molecule type" value="Genomic_DNA"/>
</dbReference>
<dbReference type="PANTHER" id="PTHR48258">
    <property type="entry name" value="DUF4218 DOMAIN-CONTAINING PROTEIN-RELATED"/>
    <property type="match status" value="1"/>
</dbReference>
<gene>
    <name evidence="2" type="ORF">C2845_PM03G26280</name>
</gene>
<dbReference type="PANTHER" id="PTHR48258:SF9">
    <property type="entry name" value="OS01G0348150 PROTEIN"/>
    <property type="match status" value="1"/>
</dbReference>
<name>A0A3L6T986_PANMI</name>